<name>A0A1M6MIM7_9FLAO</name>
<organism evidence="4 5">
    <name type="scientific">Pseudozobellia thermophila</name>
    <dbReference type="NCBI Taxonomy" id="192903"/>
    <lineage>
        <taxon>Bacteria</taxon>
        <taxon>Pseudomonadati</taxon>
        <taxon>Bacteroidota</taxon>
        <taxon>Flavobacteriia</taxon>
        <taxon>Flavobacteriales</taxon>
        <taxon>Flavobacteriaceae</taxon>
        <taxon>Pseudozobellia</taxon>
    </lineage>
</organism>
<evidence type="ECO:0000256" key="2">
    <source>
        <dbReference type="SAM" id="SignalP"/>
    </source>
</evidence>
<feature type="region of interest" description="Disordered" evidence="1">
    <location>
        <begin position="215"/>
        <end position="241"/>
    </location>
</feature>
<dbReference type="PANTHER" id="PTHR39200:SF1">
    <property type="entry name" value="AUTO-TRANSPORTER ADHESIN HEAD GIN DOMAIN-CONTAINING PROTEIN-RELATED"/>
    <property type="match status" value="1"/>
</dbReference>
<dbReference type="Proteomes" id="UP000184543">
    <property type="component" value="Unassembled WGS sequence"/>
</dbReference>
<evidence type="ECO:0000313" key="4">
    <source>
        <dbReference type="EMBL" id="SHJ83345.1"/>
    </source>
</evidence>
<dbReference type="OrthoDB" id="5585143at2"/>
<dbReference type="STRING" id="192903.SAMN04488513_1106"/>
<evidence type="ECO:0000256" key="1">
    <source>
        <dbReference type="SAM" id="MobiDB-lite"/>
    </source>
</evidence>
<dbReference type="Gene3D" id="2.160.20.120">
    <property type="match status" value="1"/>
</dbReference>
<keyword evidence="2" id="KW-0732">Signal</keyword>
<dbReference type="PANTHER" id="PTHR39200">
    <property type="entry name" value="HYPOTHETICAL EXPORTED PROTEIN"/>
    <property type="match status" value="1"/>
</dbReference>
<protein>
    <submittedName>
        <fullName evidence="4">Putative auto-transporter adhesin, head GIN domain</fullName>
    </submittedName>
</protein>
<feature type="compositionally biased region" description="Polar residues" evidence="1">
    <location>
        <begin position="231"/>
        <end position="241"/>
    </location>
</feature>
<evidence type="ECO:0000259" key="3">
    <source>
        <dbReference type="Pfam" id="PF10988"/>
    </source>
</evidence>
<dbReference type="AlphaFoldDB" id="A0A1M6MIM7"/>
<evidence type="ECO:0000313" key="5">
    <source>
        <dbReference type="Proteomes" id="UP000184543"/>
    </source>
</evidence>
<keyword evidence="5" id="KW-1185">Reference proteome</keyword>
<reference evidence="5" key="1">
    <citation type="submission" date="2016-11" db="EMBL/GenBank/DDBJ databases">
        <authorList>
            <person name="Varghese N."/>
            <person name="Submissions S."/>
        </authorList>
    </citation>
    <scope>NUCLEOTIDE SEQUENCE [LARGE SCALE GENOMIC DNA]</scope>
    <source>
        <strain evidence="5">DSM 19858</strain>
    </source>
</reference>
<accession>A0A1M6MIM7</accession>
<dbReference type="Pfam" id="PF10988">
    <property type="entry name" value="DUF2807"/>
    <property type="match status" value="1"/>
</dbReference>
<sequence length="241" mass="25120">MKKTIALCLITALSFSCSAQLGKRVKGNGNLVTADRHVGDYDALAVSGWFDIDLVDGREGELILKGDENLLEYVVTEVDGGKLTIKVKRGFNLSPSKSSRGIHITVPVESIDRVNLSGSGDIVGKTTIKTSNFKTAMSGSGDITLDIESNSIVAAMSGSGDMNLSGSTEHLEVSISGSGDIKAYGLEADNVEATISGSADIEITANESLKARVSGSGDISYRGNPKKIDTKTSGSGDITRG</sequence>
<feature type="domain" description="Putative auto-transporter adhesin head GIN" evidence="3">
    <location>
        <begin position="40"/>
        <end position="225"/>
    </location>
</feature>
<dbReference type="InterPro" id="IPR021255">
    <property type="entry name" value="DUF2807"/>
</dbReference>
<dbReference type="EMBL" id="FQYU01000010">
    <property type="protein sequence ID" value="SHJ83345.1"/>
    <property type="molecule type" value="Genomic_DNA"/>
</dbReference>
<dbReference type="PROSITE" id="PS51257">
    <property type="entry name" value="PROKAR_LIPOPROTEIN"/>
    <property type="match status" value="1"/>
</dbReference>
<dbReference type="RefSeq" id="WP_072995197.1">
    <property type="nucleotide sequence ID" value="NZ_FQYU01000010.1"/>
</dbReference>
<feature type="signal peptide" evidence="2">
    <location>
        <begin position="1"/>
        <end position="19"/>
    </location>
</feature>
<proteinExistence type="predicted"/>
<feature type="chain" id="PRO_5013155660" evidence="2">
    <location>
        <begin position="20"/>
        <end position="241"/>
    </location>
</feature>
<gene>
    <name evidence="4" type="ORF">SAMN04488513_1106</name>
</gene>